<reference evidence="1 2" key="1">
    <citation type="submission" date="2018-10" db="EMBL/GenBank/DDBJ databases">
        <title>Sphingobacterium sp. M05W1-28.</title>
        <authorList>
            <person name="Cai H."/>
        </authorList>
    </citation>
    <scope>NUCLEOTIDE SEQUENCE [LARGE SCALE GENOMIC DNA]</scope>
    <source>
        <strain evidence="1 2">M05W1-28</strain>
    </source>
</reference>
<proteinExistence type="predicted"/>
<comment type="caution">
    <text evidence="1">The sequence shown here is derived from an EMBL/GenBank/DDBJ whole genome shotgun (WGS) entry which is preliminary data.</text>
</comment>
<dbReference type="AlphaFoldDB" id="A0A420VVE2"/>
<gene>
    <name evidence="1" type="ORF">D7322_17700</name>
</gene>
<name>A0A420VVE2_9SPHI</name>
<organism evidence="1 2">
    <name type="scientific">Sphingobacterium puteale</name>
    <dbReference type="NCBI Taxonomy" id="2420510"/>
    <lineage>
        <taxon>Bacteria</taxon>
        <taxon>Pseudomonadati</taxon>
        <taxon>Bacteroidota</taxon>
        <taxon>Sphingobacteriia</taxon>
        <taxon>Sphingobacteriales</taxon>
        <taxon>Sphingobacteriaceae</taxon>
        <taxon>Sphingobacterium</taxon>
    </lineage>
</organism>
<dbReference type="Proteomes" id="UP000282423">
    <property type="component" value="Unassembled WGS sequence"/>
</dbReference>
<sequence length="60" mass="7252">MYQPEKDIFKISSSISFTNQLINSNFALYLNRFFSIRTNKQQKIYFYSFKKGIRQQFGLL</sequence>
<accession>A0A420VVE2</accession>
<protein>
    <submittedName>
        <fullName evidence="1">Uncharacterized protein</fullName>
    </submittedName>
</protein>
<keyword evidence="2" id="KW-1185">Reference proteome</keyword>
<dbReference type="EMBL" id="RBWS01000013">
    <property type="protein sequence ID" value="RKO70340.1"/>
    <property type="molecule type" value="Genomic_DNA"/>
</dbReference>
<evidence type="ECO:0000313" key="2">
    <source>
        <dbReference type="Proteomes" id="UP000282423"/>
    </source>
</evidence>
<evidence type="ECO:0000313" key="1">
    <source>
        <dbReference type="EMBL" id="RKO70340.1"/>
    </source>
</evidence>